<reference evidence="13" key="1">
    <citation type="submission" date="2017-12" db="EMBL/GenBank/DDBJ databases">
        <title>Draft genome sequence of Telmatospirillum siberiense 26-4b1T, an acidotolerant peatland alphaproteobacterium potentially involved in sulfur cycling.</title>
        <authorList>
            <person name="Hausmann B."/>
            <person name="Pjevac P."/>
            <person name="Schreck K."/>
            <person name="Herbold C.W."/>
            <person name="Daims H."/>
            <person name="Wagner M."/>
            <person name="Pester M."/>
            <person name="Loy A."/>
        </authorList>
    </citation>
    <scope>NUCLEOTIDE SEQUENCE [LARGE SCALE GENOMIC DNA]</scope>
    <source>
        <strain evidence="13">26-4b1</strain>
    </source>
</reference>
<feature type="binding site" description="covalent" evidence="8">
    <location>
        <position position="39"/>
    </location>
    <ligand>
        <name>heme c</name>
        <dbReference type="ChEBI" id="CHEBI:61717"/>
        <label>1</label>
    </ligand>
</feature>
<dbReference type="InterPro" id="IPR024167">
    <property type="entry name" value="Cytochrome_c4-like"/>
</dbReference>
<feature type="binding site" description="axial binding residue" evidence="9">
    <location>
        <position position="187"/>
    </location>
    <ligand>
        <name>heme c</name>
        <dbReference type="ChEBI" id="CHEBI:61717"/>
        <label>2</label>
    </ligand>
    <ligandPart>
        <name>Fe</name>
        <dbReference type="ChEBI" id="CHEBI:18248"/>
    </ligandPart>
</feature>
<keyword evidence="10" id="KW-0732">Signal</keyword>
<keyword evidence="6" id="KW-0249">Electron transport</keyword>
<dbReference type="InterPro" id="IPR036909">
    <property type="entry name" value="Cyt_c-like_dom_sf"/>
</dbReference>
<evidence type="ECO:0000256" key="6">
    <source>
        <dbReference type="ARBA" id="ARBA00022982"/>
    </source>
</evidence>
<dbReference type="EMBL" id="PIUM01000012">
    <property type="protein sequence ID" value="PKU24297.1"/>
    <property type="molecule type" value="Genomic_DNA"/>
</dbReference>
<protein>
    <submittedName>
        <fullName evidence="12">Cytochrome c-553</fullName>
    </submittedName>
</protein>
<dbReference type="Gene3D" id="1.10.760.10">
    <property type="entry name" value="Cytochrome c-like domain"/>
    <property type="match status" value="2"/>
</dbReference>
<evidence type="ECO:0000256" key="10">
    <source>
        <dbReference type="SAM" id="SignalP"/>
    </source>
</evidence>
<feature type="domain" description="Cytochrome c" evidence="11">
    <location>
        <begin position="130"/>
        <end position="210"/>
    </location>
</feature>
<comment type="PTM">
    <text evidence="8">Binds 2 heme c groups covalently per subunit.</text>
</comment>
<evidence type="ECO:0000256" key="2">
    <source>
        <dbReference type="ARBA" id="ARBA00022448"/>
    </source>
</evidence>
<evidence type="ECO:0000259" key="11">
    <source>
        <dbReference type="PROSITE" id="PS51007"/>
    </source>
</evidence>
<sequence>MIPREENMMMKLNALFLPVAVCGLLLAGAAMAADPAASCAGCHGPDGNSTDSSMPSIAGASVAYLSGTLNEYKSKQRPCSEVAVLAGEKKGTKTDMCKLVADLSAADIDALAKTFSAKKFVRFKQEIDPALAAKGKTVHDAQCEKCHSEGGSVAEDDAGILAGQPLAYLKTQLADYKSGKRPAPSKMQPKISPLQPADLDALAAYYASLK</sequence>
<dbReference type="PIRSF" id="PIRSF000005">
    <property type="entry name" value="Cytochrome_c4"/>
    <property type="match status" value="1"/>
</dbReference>
<dbReference type="InterPro" id="IPR050597">
    <property type="entry name" value="Cytochrome_c_Oxidase_Subunit"/>
</dbReference>
<keyword evidence="7 9" id="KW-0408">Iron</keyword>
<evidence type="ECO:0000256" key="5">
    <source>
        <dbReference type="ARBA" id="ARBA00022764"/>
    </source>
</evidence>
<keyword evidence="5" id="KW-0574">Periplasm</keyword>
<feature type="binding site" description="axial binding residue" evidence="9">
    <location>
        <position position="43"/>
    </location>
    <ligand>
        <name>heme c</name>
        <dbReference type="ChEBI" id="CHEBI:61717"/>
        <label>1</label>
    </ligand>
    <ligandPart>
        <name>Fe</name>
        <dbReference type="ChEBI" id="CHEBI:18248"/>
    </ligandPart>
</feature>
<evidence type="ECO:0000256" key="3">
    <source>
        <dbReference type="ARBA" id="ARBA00022617"/>
    </source>
</evidence>
<keyword evidence="2" id="KW-0813">Transport</keyword>
<feature type="binding site" description="covalent" evidence="8">
    <location>
        <position position="42"/>
    </location>
    <ligand>
        <name>heme c</name>
        <dbReference type="ChEBI" id="CHEBI:61717"/>
        <label>1</label>
    </ligand>
</feature>
<dbReference type="Proteomes" id="UP000233293">
    <property type="component" value="Unassembled WGS sequence"/>
</dbReference>
<dbReference type="GO" id="GO:0009055">
    <property type="term" value="F:electron transfer activity"/>
    <property type="evidence" value="ECO:0007669"/>
    <property type="project" value="InterPro"/>
</dbReference>
<dbReference type="PANTHER" id="PTHR33751:SF9">
    <property type="entry name" value="CYTOCHROME C4"/>
    <property type="match status" value="1"/>
</dbReference>
<feature type="chain" id="PRO_5014859165" evidence="10">
    <location>
        <begin position="33"/>
        <end position="210"/>
    </location>
</feature>
<dbReference type="PROSITE" id="PS51007">
    <property type="entry name" value="CYTC"/>
    <property type="match status" value="2"/>
</dbReference>
<dbReference type="SUPFAM" id="SSF46626">
    <property type="entry name" value="Cytochrome c"/>
    <property type="match status" value="2"/>
</dbReference>
<comment type="caution">
    <text evidence="12">The sequence shown here is derived from an EMBL/GenBank/DDBJ whole genome shotgun (WGS) entry which is preliminary data.</text>
</comment>
<feature type="domain" description="Cytochrome c" evidence="11">
    <location>
        <begin position="23"/>
        <end position="119"/>
    </location>
</feature>
<evidence type="ECO:0000256" key="1">
    <source>
        <dbReference type="ARBA" id="ARBA00004418"/>
    </source>
</evidence>
<evidence type="ECO:0000256" key="9">
    <source>
        <dbReference type="PIRSR" id="PIRSR000005-2"/>
    </source>
</evidence>
<dbReference type="AlphaFoldDB" id="A0A2N3PV73"/>
<feature type="binding site" description="axial binding residue" evidence="9">
    <location>
        <position position="96"/>
    </location>
    <ligand>
        <name>heme c</name>
        <dbReference type="ChEBI" id="CHEBI:61717"/>
        <label>1</label>
    </ligand>
    <ligandPart>
        <name>Fe</name>
        <dbReference type="ChEBI" id="CHEBI:18248"/>
    </ligandPart>
</feature>
<gene>
    <name evidence="12" type="ORF">CWS72_11915</name>
</gene>
<feature type="signal peptide" evidence="10">
    <location>
        <begin position="1"/>
        <end position="32"/>
    </location>
</feature>
<evidence type="ECO:0000256" key="7">
    <source>
        <dbReference type="ARBA" id="ARBA00023004"/>
    </source>
</evidence>
<name>A0A2N3PV73_9PROT</name>
<feature type="binding site" description="covalent" evidence="8">
    <location>
        <position position="143"/>
    </location>
    <ligand>
        <name>heme c</name>
        <dbReference type="ChEBI" id="CHEBI:61717"/>
        <label>2</label>
    </ligand>
</feature>
<evidence type="ECO:0000256" key="4">
    <source>
        <dbReference type="ARBA" id="ARBA00022723"/>
    </source>
</evidence>
<dbReference type="GO" id="GO:0005506">
    <property type="term" value="F:iron ion binding"/>
    <property type="evidence" value="ECO:0007669"/>
    <property type="project" value="InterPro"/>
</dbReference>
<dbReference type="InterPro" id="IPR009056">
    <property type="entry name" value="Cyt_c-like_dom"/>
</dbReference>
<dbReference type="GO" id="GO:0042597">
    <property type="term" value="C:periplasmic space"/>
    <property type="evidence" value="ECO:0007669"/>
    <property type="project" value="UniProtKB-SubCell"/>
</dbReference>
<comment type="subcellular location">
    <subcellularLocation>
        <location evidence="1">Periplasm</location>
    </subcellularLocation>
</comment>
<feature type="binding site" description="axial binding residue" evidence="9">
    <location>
        <position position="147"/>
    </location>
    <ligand>
        <name>heme c</name>
        <dbReference type="ChEBI" id="CHEBI:61717"/>
        <label>2</label>
    </ligand>
    <ligandPart>
        <name>Fe</name>
        <dbReference type="ChEBI" id="CHEBI:18248"/>
    </ligandPart>
</feature>
<evidence type="ECO:0000313" key="12">
    <source>
        <dbReference type="EMBL" id="PKU24297.1"/>
    </source>
</evidence>
<dbReference type="PANTHER" id="PTHR33751">
    <property type="entry name" value="CBB3-TYPE CYTOCHROME C OXIDASE SUBUNIT FIXP"/>
    <property type="match status" value="1"/>
</dbReference>
<dbReference type="Pfam" id="PF13442">
    <property type="entry name" value="Cytochrome_CBB3"/>
    <property type="match status" value="1"/>
</dbReference>
<keyword evidence="13" id="KW-1185">Reference proteome</keyword>
<organism evidence="12 13">
    <name type="scientific">Telmatospirillum siberiense</name>
    <dbReference type="NCBI Taxonomy" id="382514"/>
    <lineage>
        <taxon>Bacteria</taxon>
        <taxon>Pseudomonadati</taxon>
        <taxon>Pseudomonadota</taxon>
        <taxon>Alphaproteobacteria</taxon>
        <taxon>Rhodospirillales</taxon>
        <taxon>Rhodospirillaceae</taxon>
        <taxon>Telmatospirillum</taxon>
    </lineage>
</organism>
<accession>A0A2N3PV73</accession>
<evidence type="ECO:0000256" key="8">
    <source>
        <dbReference type="PIRSR" id="PIRSR000005-1"/>
    </source>
</evidence>
<feature type="binding site" description="covalent" evidence="8">
    <location>
        <position position="146"/>
    </location>
    <ligand>
        <name>heme c</name>
        <dbReference type="ChEBI" id="CHEBI:61717"/>
        <label>2</label>
    </ligand>
</feature>
<dbReference type="GO" id="GO:0020037">
    <property type="term" value="F:heme binding"/>
    <property type="evidence" value="ECO:0007669"/>
    <property type="project" value="InterPro"/>
</dbReference>
<evidence type="ECO:0000313" key="13">
    <source>
        <dbReference type="Proteomes" id="UP000233293"/>
    </source>
</evidence>
<proteinExistence type="predicted"/>
<keyword evidence="3 8" id="KW-0349">Heme</keyword>
<keyword evidence="4 9" id="KW-0479">Metal-binding</keyword>
<dbReference type="Pfam" id="PF00034">
    <property type="entry name" value="Cytochrom_C"/>
    <property type="match status" value="1"/>
</dbReference>